<name>A0A1M5DUP9_9ACTN</name>
<keyword evidence="3" id="KW-1185">Reference proteome</keyword>
<gene>
    <name evidence="2" type="ORF">SAMN05443575_0703</name>
</gene>
<evidence type="ECO:0000313" key="3">
    <source>
        <dbReference type="Proteomes" id="UP000186132"/>
    </source>
</evidence>
<dbReference type="EMBL" id="FQVU01000001">
    <property type="protein sequence ID" value="SHF70733.1"/>
    <property type="molecule type" value="Genomic_DNA"/>
</dbReference>
<sequence>MSETGPDTPTRDDLRRQLRDVDEQLQTLRGEAGGLRDQIGGQDDGPQDPEDRAAAMTNAEETAALITSLEQRRASLAERIGED</sequence>
<proteinExistence type="predicted"/>
<dbReference type="STRING" id="1206085.SAMN05443575_0703"/>
<dbReference type="Proteomes" id="UP000186132">
    <property type="component" value="Unassembled WGS sequence"/>
</dbReference>
<organism evidence="2 3">
    <name type="scientific">Jatrophihabitans endophyticus</name>
    <dbReference type="NCBI Taxonomy" id="1206085"/>
    <lineage>
        <taxon>Bacteria</taxon>
        <taxon>Bacillati</taxon>
        <taxon>Actinomycetota</taxon>
        <taxon>Actinomycetes</taxon>
        <taxon>Jatrophihabitantales</taxon>
        <taxon>Jatrophihabitantaceae</taxon>
        <taxon>Jatrophihabitans</taxon>
    </lineage>
</organism>
<feature type="region of interest" description="Disordered" evidence="1">
    <location>
        <begin position="27"/>
        <end position="54"/>
    </location>
</feature>
<protein>
    <submittedName>
        <fullName evidence="2">Uncharacterized protein</fullName>
    </submittedName>
</protein>
<accession>A0A1M5DUP9</accession>
<evidence type="ECO:0000256" key="1">
    <source>
        <dbReference type="SAM" id="MobiDB-lite"/>
    </source>
</evidence>
<reference evidence="3" key="1">
    <citation type="submission" date="2016-11" db="EMBL/GenBank/DDBJ databases">
        <authorList>
            <person name="Varghese N."/>
            <person name="Submissions S."/>
        </authorList>
    </citation>
    <scope>NUCLEOTIDE SEQUENCE [LARGE SCALE GENOMIC DNA]</scope>
    <source>
        <strain evidence="3">DSM 45627</strain>
    </source>
</reference>
<dbReference type="AlphaFoldDB" id="A0A1M5DUP9"/>
<evidence type="ECO:0000313" key="2">
    <source>
        <dbReference type="EMBL" id="SHF70733.1"/>
    </source>
</evidence>
<dbReference type="RefSeq" id="WP_073385932.1">
    <property type="nucleotide sequence ID" value="NZ_FQVU01000001.1"/>
</dbReference>